<feature type="domain" description="BPTI/Kunitz inhibitor" evidence="2">
    <location>
        <begin position="30"/>
        <end position="83"/>
    </location>
</feature>
<feature type="chain" id="PRO_5005535153" description="BPTI/Kunitz inhibitor domain-containing protein" evidence="1">
    <location>
        <begin position="21"/>
        <end position="86"/>
    </location>
</feature>
<evidence type="ECO:0000313" key="3">
    <source>
        <dbReference type="EMBL" id="KNC21974.1"/>
    </source>
</evidence>
<comment type="caution">
    <text evidence="3">The sequence shown here is derived from an EMBL/GenBank/DDBJ whole genome shotgun (WGS) entry which is preliminary data.</text>
</comment>
<evidence type="ECO:0000259" key="2">
    <source>
        <dbReference type="PROSITE" id="PS50279"/>
    </source>
</evidence>
<dbReference type="OMA" id="CYGNANI"/>
<keyword evidence="4" id="KW-1185">Reference proteome</keyword>
<dbReference type="AlphaFoldDB" id="A0A0L0BRZ1"/>
<dbReference type="Pfam" id="PF00014">
    <property type="entry name" value="Kunitz_BPTI"/>
    <property type="match status" value="1"/>
</dbReference>
<protein>
    <recommendedName>
        <fullName evidence="2">BPTI/Kunitz inhibitor domain-containing protein</fullName>
    </recommendedName>
</protein>
<dbReference type="OrthoDB" id="4473401at2759"/>
<dbReference type="InterPro" id="IPR036880">
    <property type="entry name" value="Kunitz_BPTI_sf"/>
</dbReference>
<dbReference type="Proteomes" id="UP000037069">
    <property type="component" value="Unassembled WGS sequence"/>
</dbReference>
<dbReference type="PROSITE" id="PS50279">
    <property type="entry name" value="BPTI_KUNITZ_2"/>
    <property type="match status" value="1"/>
</dbReference>
<name>A0A0L0BRZ1_LUCCU</name>
<keyword evidence="1" id="KW-0732">Signal</keyword>
<accession>A0A0L0BRZ1</accession>
<dbReference type="SMART" id="SM00131">
    <property type="entry name" value="KU"/>
    <property type="match status" value="1"/>
</dbReference>
<evidence type="ECO:0000256" key="1">
    <source>
        <dbReference type="SAM" id="SignalP"/>
    </source>
</evidence>
<dbReference type="InterPro" id="IPR002223">
    <property type="entry name" value="Kunitz_BPTI"/>
</dbReference>
<dbReference type="GO" id="GO:0004867">
    <property type="term" value="F:serine-type endopeptidase inhibitor activity"/>
    <property type="evidence" value="ECO:0007669"/>
    <property type="project" value="InterPro"/>
</dbReference>
<reference evidence="3 4" key="1">
    <citation type="journal article" date="2015" name="Nat. Commun.">
        <title>Lucilia cuprina genome unlocks parasitic fly biology to underpin future interventions.</title>
        <authorList>
            <person name="Anstead C.A."/>
            <person name="Korhonen P.K."/>
            <person name="Young N.D."/>
            <person name="Hall R.S."/>
            <person name="Jex A.R."/>
            <person name="Murali S.C."/>
            <person name="Hughes D.S."/>
            <person name="Lee S.F."/>
            <person name="Perry T."/>
            <person name="Stroehlein A.J."/>
            <person name="Ansell B.R."/>
            <person name="Breugelmans B."/>
            <person name="Hofmann A."/>
            <person name="Qu J."/>
            <person name="Dugan S."/>
            <person name="Lee S.L."/>
            <person name="Chao H."/>
            <person name="Dinh H."/>
            <person name="Han Y."/>
            <person name="Doddapaneni H.V."/>
            <person name="Worley K.C."/>
            <person name="Muzny D.M."/>
            <person name="Ioannidis P."/>
            <person name="Waterhouse R.M."/>
            <person name="Zdobnov E.M."/>
            <person name="James P.J."/>
            <person name="Bagnall N.H."/>
            <person name="Kotze A.C."/>
            <person name="Gibbs R.A."/>
            <person name="Richards S."/>
            <person name="Batterham P."/>
            <person name="Gasser R.B."/>
        </authorList>
    </citation>
    <scope>NUCLEOTIDE SEQUENCE [LARGE SCALE GENOMIC DNA]</scope>
    <source>
        <strain evidence="3 4">LS</strain>
        <tissue evidence="3">Full body</tissue>
    </source>
</reference>
<sequence length="86" mass="9927">MQFLHILSLLLLAFVAYASAQDCNPNNTSCSGGRNVGRSGHGCLARNMWYYDARLRQCREMRYLGCGGNRNRWCTRIACVRRCHRR</sequence>
<gene>
    <name evidence="3" type="ORF">FF38_12145</name>
</gene>
<dbReference type="SUPFAM" id="SSF57362">
    <property type="entry name" value="BPTI-like"/>
    <property type="match status" value="1"/>
</dbReference>
<dbReference type="Gene3D" id="4.10.410.10">
    <property type="entry name" value="Pancreatic trypsin inhibitor Kunitz domain"/>
    <property type="match status" value="1"/>
</dbReference>
<organism evidence="3 4">
    <name type="scientific">Lucilia cuprina</name>
    <name type="common">Green bottle fly</name>
    <name type="synonym">Australian sheep blowfly</name>
    <dbReference type="NCBI Taxonomy" id="7375"/>
    <lineage>
        <taxon>Eukaryota</taxon>
        <taxon>Metazoa</taxon>
        <taxon>Ecdysozoa</taxon>
        <taxon>Arthropoda</taxon>
        <taxon>Hexapoda</taxon>
        <taxon>Insecta</taxon>
        <taxon>Pterygota</taxon>
        <taxon>Neoptera</taxon>
        <taxon>Endopterygota</taxon>
        <taxon>Diptera</taxon>
        <taxon>Brachycera</taxon>
        <taxon>Muscomorpha</taxon>
        <taxon>Oestroidea</taxon>
        <taxon>Calliphoridae</taxon>
        <taxon>Luciliinae</taxon>
        <taxon>Lucilia</taxon>
    </lineage>
</organism>
<dbReference type="CDD" id="cd00109">
    <property type="entry name" value="Kunitz-type"/>
    <property type="match status" value="1"/>
</dbReference>
<proteinExistence type="predicted"/>
<feature type="signal peptide" evidence="1">
    <location>
        <begin position="1"/>
        <end position="20"/>
    </location>
</feature>
<evidence type="ECO:0000313" key="4">
    <source>
        <dbReference type="Proteomes" id="UP000037069"/>
    </source>
</evidence>
<dbReference type="EMBL" id="JRES01001567">
    <property type="protein sequence ID" value="KNC21974.1"/>
    <property type="molecule type" value="Genomic_DNA"/>
</dbReference>